<dbReference type="SUPFAM" id="SSF54919">
    <property type="entry name" value="Nucleoside diphosphate kinase, NDK"/>
    <property type="match status" value="1"/>
</dbReference>
<dbReference type="Proteomes" id="UP000275846">
    <property type="component" value="Unassembled WGS sequence"/>
</dbReference>
<dbReference type="InterPro" id="IPR051766">
    <property type="entry name" value="TXND_domain-containing"/>
</dbReference>
<dbReference type="PANTHER" id="PTHR46135:SF3">
    <property type="entry name" value="NME_NM23 FAMILY MEMBER 8"/>
    <property type="match status" value="1"/>
</dbReference>
<evidence type="ECO:0000313" key="4">
    <source>
        <dbReference type="WBParaSite" id="SSLN_0000372501-mRNA-1"/>
    </source>
</evidence>
<organism evidence="4">
    <name type="scientific">Schistocephalus solidus</name>
    <name type="common">Tapeworm</name>
    <dbReference type="NCBI Taxonomy" id="70667"/>
    <lineage>
        <taxon>Eukaryota</taxon>
        <taxon>Metazoa</taxon>
        <taxon>Spiralia</taxon>
        <taxon>Lophotrochozoa</taxon>
        <taxon>Platyhelminthes</taxon>
        <taxon>Cestoda</taxon>
        <taxon>Eucestoda</taxon>
        <taxon>Diphyllobothriidea</taxon>
        <taxon>Diphyllobothriidae</taxon>
        <taxon>Schistocephalus</taxon>
    </lineage>
</organism>
<keyword evidence="1" id="KW-0175">Coiled coil</keyword>
<feature type="coiled-coil region" evidence="1">
    <location>
        <begin position="126"/>
        <end position="160"/>
    </location>
</feature>
<dbReference type="Gene3D" id="3.40.30.10">
    <property type="entry name" value="Glutaredoxin"/>
    <property type="match status" value="1"/>
</dbReference>
<dbReference type="EMBL" id="UYSU01032594">
    <property type="protein sequence ID" value="VDL89998.1"/>
    <property type="molecule type" value="Genomic_DNA"/>
</dbReference>
<dbReference type="InterPro" id="IPR036850">
    <property type="entry name" value="NDK-like_dom_sf"/>
</dbReference>
<dbReference type="AlphaFoldDB" id="A0A183SHB5"/>
<keyword evidence="3" id="KW-1185">Reference proteome</keyword>
<evidence type="ECO:0000256" key="1">
    <source>
        <dbReference type="SAM" id="Coils"/>
    </source>
</evidence>
<accession>A0A183SHB5</accession>
<dbReference type="WBParaSite" id="SSLN_0000372501-mRNA-1">
    <property type="protein sequence ID" value="SSLN_0000372501-mRNA-1"/>
    <property type="gene ID" value="SSLN_0000372501"/>
</dbReference>
<proteinExistence type="predicted"/>
<sequence length="367" mass="40837">MQGSAMNKGNKKEEQVQLEITTQEEWEDLMQMDGLKEWTGPCAALYGLFRTLKEELNDKMLIFATACADTVDSLEKYRGRSEPYFLFFGAAVLVNVVKGVNPPLMETTIREMLKNEKEAFAGFVARVEVEDLYLKAIEEAKEAEAKRKSLEMEIDQESTLVIICPPFVGTDQTDAIIEQFTSNEFEILLDETRQLDDDLIDAVLNDEMDDPDFGPRLNVMSKGPARLLLIAKGPQGVHEAIVPYILTADAPPADGEEATPPNPIVRSAKRLGQGSKTCENGRVRSILGMLPRVGMNNNLDQPPSLPETIWTVQQISSAKAPGSDAIPPEVYKHSGPRLTAELTIHLQEMWHQEKAPQDFKDATVVHV</sequence>
<dbReference type="OrthoDB" id="10263751at2759"/>
<protein>
    <submittedName>
        <fullName evidence="4">NDK domain-containing protein</fullName>
    </submittedName>
</protein>
<evidence type="ECO:0000313" key="2">
    <source>
        <dbReference type="EMBL" id="VDL89998.1"/>
    </source>
</evidence>
<reference evidence="2 3" key="2">
    <citation type="submission" date="2018-11" db="EMBL/GenBank/DDBJ databases">
        <authorList>
            <consortium name="Pathogen Informatics"/>
        </authorList>
    </citation>
    <scope>NUCLEOTIDE SEQUENCE [LARGE SCALE GENOMIC DNA]</scope>
    <source>
        <strain evidence="2 3">NST_G2</strain>
    </source>
</reference>
<dbReference type="PANTHER" id="PTHR46135">
    <property type="entry name" value="NME/NM23 FAMILY MEMBER 8"/>
    <property type="match status" value="1"/>
</dbReference>
<reference evidence="4" key="1">
    <citation type="submission" date="2016-06" db="UniProtKB">
        <authorList>
            <consortium name="WormBaseParasite"/>
        </authorList>
    </citation>
    <scope>IDENTIFICATION</scope>
</reference>
<gene>
    <name evidence="2" type="ORF">SSLN_LOCUS3613</name>
</gene>
<dbReference type="InterPro" id="IPR036249">
    <property type="entry name" value="Thioredoxin-like_sf"/>
</dbReference>
<evidence type="ECO:0000313" key="3">
    <source>
        <dbReference type="Proteomes" id="UP000275846"/>
    </source>
</evidence>
<dbReference type="Gene3D" id="3.30.70.141">
    <property type="entry name" value="Nucleoside diphosphate kinase-like domain"/>
    <property type="match status" value="1"/>
</dbReference>
<dbReference type="SUPFAM" id="SSF52833">
    <property type="entry name" value="Thioredoxin-like"/>
    <property type="match status" value="1"/>
</dbReference>
<name>A0A183SHB5_SCHSO</name>
<dbReference type="STRING" id="70667.A0A183SHB5"/>